<organism evidence="2 3">
    <name type="scientific">Dendrothele bispora (strain CBS 962.96)</name>
    <dbReference type="NCBI Taxonomy" id="1314807"/>
    <lineage>
        <taxon>Eukaryota</taxon>
        <taxon>Fungi</taxon>
        <taxon>Dikarya</taxon>
        <taxon>Basidiomycota</taxon>
        <taxon>Agaricomycotina</taxon>
        <taxon>Agaricomycetes</taxon>
        <taxon>Agaricomycetidae</taxon>
        <taxon>Agaricales</taxon>
        <taxon>Agaricales incertae sedis</taxon>
        <taxon>Dendrothele</taxon>
    </lineage>
</organism>
<gene>
    <name evidence="2" type="ORF">K435DRAFT_969205</name>
</gene>
<sequence length="351" mass="39525">MVKVFVENSCNPDVCSSYEITLENSVRDLKQAIEETEDISPAQQHLEVNDQSLDETYLLSEYGVTDGTLISLQSVDNNTLGQELSVSDSEEADEKEEDIFPVSSDSSISLEVPYSMDVTEEVTSIETQPRTERIIEVISWPLPQKQIAKEFTMKIGDRGHTFVNVLLDFDEDSSPTRVKVKLVSQAFGGRRISAISLQITVLDVEVVDVYPKRIKMSENEKIDYSATESQSSSSFMQNLAVNLPADVGIEVEAGKRKEKSRQVTETGTKTPAKMIVGNCMERNKVYWQVKEVETTMEKKGLHDGEHGDMWFTMKGEPTEIVYDCHVTHVSKDGKEAKKQAVSKSWFHRCFD</sequence>
<dbReference type="InterPro" id="IPR029071">
    <property type="entry name" value="Ubiquitin-like_domsf"/>
</dbReference>
<dbReference type="Pfam" id="PF00240">
    <property type="entry name" value="ubiquitin"/>
    <property type="match status" value="1"/>
</dbReference>
<accession>A0A4S8LJB1</accession>
<reference evidence="2 3" key="1">
    <citation type="journal article" date="2019" name="Nat. Ecol. Evol.">
        <title>Megaphylogeny resolves global patterns of mushroom evolution.</title>
        <authorList>
            <person name="Varga T."/>
            <person name="Krizsan K."/>
            <person name="Foldi C."/>
            <person name="Dima B."/>
            <person name="Sanchez-Garcia M."/>
            <person name="Sanchez-Ramirez S."/>
            <person name="Szollosi G.J."/>
            <person name="Szarkandi J.G."/>
            <person name="Papp V."/>
            <person name="Albert L."/>
            <person name="Andreopoulos W."/>
            <person name="Angelini C."/>
            <person name="Antonin V."/>
            <person name="Barry K.W."/>
            <person name="Bougher N.L."/>
            <person name="Buchanan P."/>
            <person name="Buyck B."/>
            <person name="Bense V."/>
            <person name="Catcheside P."/>
            <person name="Chovatia M."/>
            <person name="Cooper J."/>
            <person name="Damon W."/>
            <person name="Desjardin D."/>
            <person name="Finy P."/>
            <person name="Geml J."/>
            <person name="Haridas S."/>
            <person name="Hughes K."/>
            <person name="Justo A."/>
            <person name="Karasinski D."/>
            <person name="Kautmanova I."/>
            <person name="Kiss B."/>
            <person name="Kocsube S."/>
            <person name="Kotiranta H."/>
            <person name="LaButti K.M."/>
            <person name="Lechner B.E."/>
            <person name="Liimatainen K."/>
            <person name="Lipzen A."/>
            <person name="Lukacs Z."/>
            <person name="Mihaltcheva S."/>
            <person name="Morgado L.N."/>
            <person name="Niskanen T."/>
            <person name="Noordeloos M.E."/>
            <person name="Ohm R.A."/>
            <person name="Ortiz-Santana B."/>
            <person name="Ovrebo C."/>
            <person name="Racz N."/>
            <person name="Riley R."/>
            <person name="Savchenko A."/>
            <person name="Shiryaev A."/>
            <person name="Soop K."/>
            <person name="Spirin V."/>
            <person name="Szebenyi C."/>
            <person name="Tomsovsky M."/>
            <person name="Tulloss R.E."/>
            <person name="Uehling J."/>
            <person name="Grigoriev I.V."/>
            <person name="Vagvolgyi C."/>
            <person name="Papp T."/>
            <person name="Martin F.M."/>
            <person name="Miettinen O."/>
            <person name="Hibbett D.S."/>
            <person name="Nagy L.G."/>
        </authorList>
    </citation>
    <scope>NUCLEOTIDE SEQUENCE [LARGE SCALE GENOMIC DNA]</scope>
    <source>
        <strain evidence="2 3">CBS 962.96</strain>
    </source>
</reference>
<dbReference type="Gene3D" id="3.10.20.90">
    <property type="entry name" value="Phosphatidylinositol 3-kinase Catalytic Subunit, Chain A, domain 1"/>
    <property type="match status" value="1"/>
</dbReference>
<dbReference type="SUPFAM" id="SSF54236">
    <property type="entry name" value="Ubiquitin-like"/>
    <property type="match status" value="1"/>
</dbReference>
<dbReference type="PROSITE" id="PS50053">
    <property type="entry name" value="UBIQUITIN_2"/>
    <property type="match status" value="1"/>
</dbReference>
<dbReference type="SMART" id="SM00213">
    <property type="entry name" value="UBQ"/>
    <property type="match status" value="1"/>
</dbReference>
<evidence type="ECO:0000313" key="2">
    <source>
        <dbReference type="EMBL" id="THU89219.1"/>
    </source>
</evidence>
<feature type="domain" description="Ubiquitin-like" evidence="1">
    <location>
        <begin position="2"/>
        <end position="72"/>
    </location>
</feature>
<keyword evidence="3" id="KW-1185">Reference proteome</keyword>
<evidence type="ECO:0000259" key="1">
    <source>
        <dbReference type="PROSITE" id="PS50053"/>
    </source>
</evidence>
<name>A0A4S8LJB1_DENBC</name>
<dbReference type="AlphaFoldDB" id="A0A4S8LJB1"/>
<proteinExistence type="predicted"/>
<dbReference type="OrthoDB" id="428577at2759"/>
<dbReference type="Proteomes" id="UP000297245">
    <property type="component" value="Unassembled WGS sequence"/>
</dbReference>
<evidence type="ECO:0000313" key="3">
    <source>
        <dbReference type="Proteomes" id="UP000297245"/>
    </source>
</evidence>
<dbReference type="EMBL" id="ML179377">
    <property type="protein sequence ID" value="THU89219.1"/>
    <property type="molecule type" value="Genomic_DNA"/>
</dbReference>
<dbReference type="InterPro" id="IPR000626">
    <property type="entry name" value="Ubiquitin-like_dom"/>
</dbReference>
<protein>
    <recommendedName>
        <fullName evidence="1">Ubiquitin-like domain-containing protein</fullName>
    </recommendedName>
</protein>